<name>A0A1N7EHQ3_9EURY</name>
<reference evidence="3" key="1">
    <citation type="submission" date="2017-01" db="EMBL/GenBank/DDBJ databases">
        <authorList>
            <person name="Varghese N."/>
            <person name="Submissions S."/>
        </authorList>
    </citation>
    <scope>NUCLEOTIDE SEQUENCE [LARGE SCALE GENOMIC DNA]</scope>
    <source>
        <strain evidence="3">CGMCC 1.7737</strain>
    </source>
</reference>
<dbReference type="OrthoDB" id="134269at2157"/>
<dbReference type="EMBL" id="FTNO01000006">
    <property type="protein sequence ID" value="SIR87590.1"/>
    <property type="molecule type" value="Genomic_DNA"/>
</dbReference>
<dbReference type="InterPro" id="IPR013211">
    <property type="entry name" value="LVIVD"/>
</dbReference>
<dbReference type="Proteomes" id="UP000186914">
    <property type="component" value="Unassembled WGS sequence"/>
</dbReference>
<dbReference type="SUPFAM" id="SSF50998">
    <property type="entry name" value="Quinoprotein alcohol dehydrogenase-like"/>
    <property type="match status" value="1"/>
</dbReference>
<keyword evidence="3" id="KW-1185">Reference proteome</keyword>
<dbReference type="AlphaFoldDB" id="A0A1N7EHQ3"/>
<dbReference type="Pfam" id="PF08309">
    <property type="entry name" value="LVIVD"/>
    <property type="match status" value="5"/>
</dbReference>
<feature type="region of interest" description="Disordered" evidence="1">
    <location>
        <begin position="386"/>
        <end position="409"/>
    </location>
</feature>
<gene>
    <name evidence="2" type="ORF">SAMN05421858_4256</name>
</gene>
<dbReference type="RefSeq" id="WP_076432398.1">
    <property type="nucleotide sequence ID" value="NZ_FTNO01000006.1"/>
</dbReference>
<dbReference type="InterPro" id="IPR011047">
    <property type="entry name" value="Quinoprotein_ADH-like_sf"/>
</dbReference>
<accession>A0A1N7EHQ3</accession>
<protein>
    <submittedName>
        <fullName evidence="2">Uncharacterized conserved protein</fullName>
    </submittedName>
</protein>
<evidence type="ECO:0000313" key="2">
    <source>
        <dbReference type="EMBL" id="SIR87590.1"/>
    </source>
</evidence>
<organism evidence="2 3">
    <name type="scientific">Haladaptatus litoreus</name>
    <dbReference type="NCBI Taxonomy" id="553468"/>
    <lineage>
        <taxon>Archaea</taxon>
        <taxon>Methanobacteriati</taxon>
        <taxon>Methanobacteriota</taxon>
        <taxon>Stenosarchaea group</taxon>
        <taxon>Halobacteria</taxon>
        <taxon>Halobacteriales</taxon>
        <taxon>Haladaptataceae</taxon>
        <taxon>Haladaptatus</taxon>
    </lineage>
</organism>
<proteinExistence type="predicted"/>
<sequence>MLKVTGGLAASGILGTASAHPSPGGGSENHSEGLRLFSEQAVNGTLEVVTQENYVYAATGSGMAVVDGRNPRRPELVATLDANEPAGGILDVKVDGDLASLASNGGPGVTLVDINDPADPQEVAFHNAGHSVHNNFLADGYAYLTINESDEAPFSEARTDIVDVSDPMSPEKVGEFRLSDHFPDFAAAGVNPCHDIYVQDDLLYQVFWDAGVVIADVSDPANPTLVSQFGDAPGADTPLPDSTRSERYLTLPGNAHYVQPSPDGQHVYVGAETFPGGFVENPDNDDYGGIRVFDVSDYEMPEQVARIEPPEIDVFRTSHNFDVTNNRLHASWYNGGVTVHDITDPSEPTELGHYAAEGSSFWTAVRSRGFTVAGDIGGGVVFLHADRGRGEPPAFDGSERPNEPGMEGQ</sequence>
<evidence type="ECO:0000313" key="3">
    <source>
        <dbReference type="Proteomes" id="UP000186914"/>
    </source>
</evidence>
<evidence type="ECO:0000256" key="1">
    <source>
        <dbReference type="SAM" id="MobiDB-lite"/>
    </source>
</evidence>